<comment type="caution">
    <text evidence="2">The sequence shown here is derived from an EMBL/GenBank/DDBJ whole genome shotgun (WGS) entry which is preliminary data.</text>
</comment>
<dbReference type="AlphaFoldDB" id="I9RTU8"/>
<keyword evidence="1" id="KW-1133">Transmembrane helix</keyword>
<dbReference type="eggNOG" id="ENOG5032X9I">
    <property type="taxonomic scope" value="Bacteria"/>
</dbReference>
<feature type="transmembrane region" description="Helical" evidence="1">
    <location>
        <begin position="93"/>
        <end position="111"/>
    </location>
</feature>
<sequence>MKLHAVNRSTLFLFGCLLYFGGSAILNSDTSPILIIRFLQLTGLSFIFYNFFFLVKKQNSRLTSFCVCFFVILGVFIMIRGNYLTVMSVLNKVYDRMGLMLYLTPLIYFILSENVLKKMFSLFFLMSLLFVVLILLSYRALFTEFGFVVISQLTAFLGSTSIILFYFIRSFGLKYKIVIFISLGLLFIFATLMARRGLVLDIFIAFFLNIVGVVIFGDNNSKQKIKILFFIFFLSLIAWRGYGYLSTTLFSNLIEKGMTDTRSQVEFMFIDDVFSNVSDVFWGRGIDGVYYAPGIESSGEEYRNLIETGFLHIILKGGILFLIPFLVFLICAICKGFASKSYFSHQSALFLVHFIVSLYPGSPFVFCPKYLFVWVAVWSIYTNQKNNIFR</sequence>
<reference evidence="2 3" key="1">
    <citation type="submission" date="2012-02" db="EMBL/GenBank/DDBJ databases">
        <title>The Genome Sequence of Bacteroides nordii CL02T12C05.</title>
        <authorList>
            <consortium name="The Broad Institute Genome Sequencing Platform"/>
            <person name="Earl A."/>
            <person name="Ward D."/>
            <person name="Feldgarden M."/>
            <person name="Gevers D."/>
            <person name="Zitomersky N.L."/>
            <person name="Coyne M.J."/>
            <person name="Comstock L.E."/>
            <person name="Young S.K."/>
            <person name="Zeng Q."/>
            <person name="Gargeya S."/>
            <person name="Fitzgerald M."/>
            <person name="Haas B."/>
            <person name="Abouelleil A."/>
            <person name="Alvarado L."/>
            <person name="Arachchi H.M."/>
            <person name="Berlin A."/>
            <person name="Chapman S.B."/>
            <person name="Gearin G."/>
            <person name="Goldberg J."/>
            <person name="Griggs A."/>
            <person name="Gujja S."/>
            <person name="Hansen M."/>
            <person name="Heiman D."/>
            <person name="Howarth C."/>
            <person name="Larimer J."/>
            <person name="Lui A."/>
            <person name="MacDonald P.J.P."/>
            <person name="McCowen C."/>
            <person name="Montmayeur A."/>
            <person name="Murphy C."/>
            <person name="Neiman D."/>
            <person name="Pearson M."/>
            <person name="Priest M."/>
            <person name="Roberts A."/>
            <person name="Saif S."/>
            <person name="Shea T."/>
            <person name="Sisk P."/>
            <person name="Stolte C."/>
            <person name="Sykes S."/>
            <person name="Wortman J."/>
            <person name="Nusbaum C."/>
            <person name="Birren B."/>
        </authorList>
    </citation>
    <scope>NUCLEOTIDE SEQUENCE [LARGE SCALE GENOMIC DNA]</scope>
    <source>
        <strain evidence="2 3">CL02T12C05</strain>
    </source>
</reference>
<organism evidence="2 3">
    <name type="scientific">Bacteroides nordii CL02T12C05</name>
    <dbReference type="NCBI Taxonomy" id="997884"/>
    <lineage>
        <taxon>Bacteria</taxon>
        <taxon>Pseudomonadati</taxon>
        <taxon>Bacteroidota</taxon>
        <taxon>Bacteroidia</taxon>
        <taxon>Bacteroidales</taxon>
        <taxon>Bacteroidaceae</taxon>
        <taxon>Bacteroides</taxon>
    </lineage>
</organism>
<evidence type="ECO:0000313" key="3">
    <source>
        <dbReference type="Proteomes" id="UP000003089"/>
    </source>
</evidence>
<gene>
    <name evidence="2" type="ORF">HMPREF1068_03590</name>
</gene>
<accession>I9RTU8</accession>
<dbReference type="STRING" id="997884.HMPREF1068_03590"/>
<feature type="transmembrane region" description="Helical" evidence="1">
    <location>
        <begin position="147"/>
        <end position="168"/>
    </location>
</feature>
<name>I9RTU8_9BACE</name>
<feature type="transmembrane region" description="Helical" evidence="1">
    <location>
        <begin position="34"/>
        <end position="55"/>
    </location>
</feature>
<feature type="transmembrane region" description="Helical" evidence="1">
    <location>
        <begin position="313"/>
        <end position="338"/>
    </location>
</feature>
<keyword evidence="1" id="KW-0472">Membrane</keyword>
<dbReference type="HOGENOM" id="CLU_707237_0_0_10"/>
<dbReference type="RefSeq" id="WP_007486841.1">
    <property type="nucleotide sequence ID" value="NZ_JH724315.1"/>
</dbReference>
<proteinExistence type="predicted"/>
<keyword evidence="1" id="KW-0812">Transmembrane</keyword>
<feature type="transmembrane region" description="Helical" evidence="1">
    <location>
        <begin position="198"/>
        <end position="216"/>
    </location>
</feature>
<feature type="transmembrane region" description="Helical" evidence="1">
    <location>
        <begin position="123"/>
        <end position="141"/>
    </location>
</feature>
<evidence type="ECO:0000256" key="1">
    <source>
        <dbReference type="SAM" id="Phobius"/>
    </source>
</evidence>
<dbReference type="EMBL" id="AGXS01000024">
    <property type="protein sequence ID" value="EIY46123.1"/>
    <property type="molecule type" value="Genomic_DNA"/>
</dbReference>
<feature type="transmembrane region" description="Helical" evidence="1">
    <location>
        <begin position="175"/>
        <end position="192"/>
    </location>
</feature>
<dbReference type="PATRIC" id="fig|997884.3.peg.3679"/>
<dbReference type="Proteomes" id="UP000003089">
    <property type="component" value="Unassembled WGS sequence"/>
</dbReference>
<feature type="transmembrane region" description="Helical" evidence="1">
    <location>
        <begin position="228"/>
        <end position="245"/>
    </location>
</feature>
<feature type="transmembrane region" description="Helical" evidence="1">
    <location>
        <begin position="62"/>
        <end position="81"/>
    </location>
</feature>
<evidence type="ECO:0000313" key="2">
    <source>
        <dbReference type="EMBL" id="EIY46123.1"/>
    </source>
</evidence>
<keyword evidence="3" id="KW-1185">Reference proteome</keyword>
<evidence type="ECO:0008006" key="4">
    <source>
        <dbReference type="Google" id="ProtNLM"/>
    </source>
</evidence>
<protein>
    <recommendedName>
        <fullName evidence="4">O-antigen polymerase</fullName>
    </recommendedName>
</protein>
<feature type="transmembrane region" description="Helical" evidence="1">
    <location>
        <begin position="350"/>
        <end position="381"/>
    </location>
</feature>